<evidence type="ECO:0000313" key="2">
    <source>
        <dbReference type="Proteomes" id="UP000230935"/>
    </source>
</evidence>
<organism evidence="1 2">
    <name type="scientific">Candidatus Buchananbacteria bacterium CG10_big_fil_rev_8_21_14_0_10_42_9</name>
    <dbReference type="NCBI Taxonomy" id="1974526"/>
    <lineage>
        <taxon>Bacteria</taxon>
        <taxon>Candidatus Buchananiibacteriota</taxon>
    </lineage>
</organism>
<reference evidence="2" key="1">
    <citation type="submission" date="2017-09" db="EMBL/GenBank/DDBJ databases">
        <title>Depth-based differentiation of microbial function through sediment-hosted aquifers and enrichment of novel symbionts in the deep terrestrial subsurface.</title>
        <authorList>
            <person name="Probst A.J."/>
            <person name="Ladd B."/>
            <person name="Jarett J.K."/>
            <person name="Geller-Mcgrath D.E."/>
            <person name="Sieber C.M.K."/>
            <person name="Emerson J.B."/>
            <person name="Anantharaman K."/>
            <person name="Thomas B.C."/>
            <person name="Malmstrom R."/>
            <person name="Stieglmeier M."/>
            <person name="Klingl A."/>
            <person name="Woyke T."/>
            <person name="Ryan C.M."/>
            <person name="Banfield J.F."/>
        </authorList>
    </citation>
    <scope>NUCLEOTIDE SEQUENCE [LARGE SCALE GENOMIC DNA]</scope>
</reference>
<protein>
    <submittedName>
        <fullName evidence="1">Uncharacterized protein</fullName>
    </submittedName>
</protein>
<accession>A0A2H0W0D7</accession>
<dbReference type="AlphaFoldDB" id="A0A2H0W0D7"/>
<gene>
    <name evidence="1" type="ORF">COT81_04165</name>
</gene>
<dbReference type="EMBL" id="PEZZ01000034">
    <property type="protein sequence ID" value="PIS04823.1"/>
    <property type="molecule type" value="Genomic_DNA"/>
</dbReference>
<dbReference type="Proteomes" id="UP000230935">
    <property type="component" value="Unassembled WGS sequence"/>
</dbReference>
<sequence length="97" mass="10814">MDGTLIIQFQRWRKRWTRTLVLAGRAAGAKTHWRATMVKPGEASEGSLAPPSYEITLEDGNNTIPALVTWPNHVPTLIRTDTGQRLGTVKTLRTVYA</sequence>
<name>A0A2H0W0D7_9BACT</name>
<evidence type="ECO:0000313" key="1">
    <source>
        <dbReference type="EMBL" id="PIS04823.1"/>
    </source>
</evidence>
<comment type="caution">
    <text evidence="1">The sequence shown here is derived from an EMBL/GenBank/DDBJ whole genome shotgun (WGS) entry which is preliminary data.</text>
</comment>
<proteinExistence type="predicted"/>